<dbReference type="PATRIC" id="fig|1178515.4.peg.936"/>
<dbReference type="InterPro" id="IPR002528">
    <property type="entry name" value="MATE_fam"/>
</dbReference>
<evidence type="ECO:0000313" key="9">
    <source>
        <dbReference type="Proteomes" id="UP000076927"/>
    </source>
</evidence>
<gene>
    <name evidence="8" type="ORF">SY83_04645</name>
</gene>
<keyword evidence="4 7" id="KW-0812">Transmembrane</keyword>
<protein>
    <submittedName>
        <fullName evidence="8">Multidrug transporter MatE</fullName>
    </submittedName>
</protein>
<name>A0A172TFJ3_9BACL</name>
<dbReference type="InterPro" id="IPR047135">
    <property type="entry name" value="YsiQ"/>
</dbReference>
<feature type="transmembrane region" description="Helical" evidence="7">
    <location>
        <begin position="128"/>
        <end position="149"/>
    </location>
</feature>
<dbReference type="NCBIfam" id="TIGR00797">
    <property type="entry name" value="matE"/>
    <property type="match status" value="1"/>
</dbReference>
<evidence type="ECO:0000313" key="8">
    <source>
        <dbReference type="EMBL" id="ANE45706.1"/>
    </source>
</evidence>
<dbReference type="STRING" id="1178515.SY83_04645"/>
<feature type="transmembrane region" description="Helical" evidence="7">
    <location>
        <begin position="384"/>
        <end position="404"/>
    </location>
</feature>
<feature type="transmembrane region" description="Helical" evidence="7">
    <location>
        <begin position="316"/>
        <end position="334"/>
    </location>
</feature>
<dbReference type="AlphaFoldDB" id="A0A172TFJ3"/>
<dbReference type="KEGG" id="pswu:SY83_04645"/>
<accession>A0A172TFJ3</accession>
<dbReference type="EMBL" id="CP011388">
    <property type="protein sequence ID" value="ANE45706.1"/>
    <property type="molecule type" value="Genomic_DNA"/>
</dbReference>
<evidence type="ECO:0000256" key="6">
    <source>
        <dbReference type="ARBA" id="ARBA00023136"/>
    </source>
</evidence>
<dbReference type="Proteomes" id="UP000076927">
    <property type="component" value="Chromosome"/>
</dbReference>
<dbReference type="GO" id="GO:0042910">
    <property type="term" value="F:xenobiotic transmembrane transporter activity"/>
    <property type="evidence" value="ECO:0007669"/>
    <property type="project" value="InterPro"/>
</dbReference>
<evidence type="ECO:0000256" key="4">
    <source>
        <dbReference type="ARBA" id="ARBA00022692"/>
    </source>
</evidence>
<feature type="transmembrane region" description="Helical" evidence="7">
    <location>
        <begin position="281"/>
        <end position="304"/>
    </location>
</feature>
<proteinExistence type="predicted"/>
<dbReference type="Pfam" id="PF01554">
    <property type="entry name" value="MatE"/>
    <property type="match status" value="2"/>
</dbReference>
<feature type="transmembrane region" description="Helical" evidence="7">
    <location>
        <begin position="93"/>
        <end position="116"/>
    </location>
</feature>
<dbReference type="GO" id="GO:0005886">
    <property type="term" value="C:plasma membrane"/>
    <property type="evidence" value="ECO:0007669"/>
    <property type="project" value="UniProtKB-SubCell"/>
</dbReference>
<keyword evidence="3" id="KW-1003">Cell membrane</keyword>
<keyword evidence="5 7" id="KW-1133">Transmembrane helix</keyword>
<evidence type="ECO:0000256" key="5">
    <source>
        <dbReference type="ARBA" id="ARBA00022989"/>
    </source>
</evidence>
<organism evidence="8 9">
    <name type="scientific">Paenibacillus swuensis</name>
    <dbReference type="NCBI Taxonomy" id="1178515"/>
    <lineage>
        <taxon>Bacteria</taxon>
        <taxon>Bacillati</taxon>
        <taxon>Bacillota</taxon>
        <taxon>Bacilli</taxon>
        <taxon>Bacillales</taxon>
        <taxon>Paenibacillaceae</taxon>
        <taxon>Paenibacillus</taxon>
    </lineage>
</organism>
<dbReference type="PANTHER" id="PTHR42925:SF2">
    <property type="entry name" value="NA+ DRIVEN MULTIDRUG EFFLUX PUMP"/>
    <property type="match status" value="1"/>
</dbReference>
<feature type="transmembrane region" description="Helical" evidence="7">
    <location>
        <begin position="346"/>
        <end position="363"/>
    </location>
</feature>
<keyword evidence="6 7" id="KW-0472">Membrane</keyword>
<dbReference type="PANTHER" id="PTHR42925">
    <property type="entry name" value="MULTIDRUG AND TOXIN EFFLUX PROTEIN MATE FAMILY"/>
    <property type="match status" value="1"/>
</dbReference>
<keyword evidence="9" id="KW-1185">Reference proteome</keyword>
<dbReference type="CDD" id="cd13134">
    <property type="entry name" value="MATE_like_8"/>
    <property type="match status" value="1"/>
</dbReference>
<evidence type="ECO:0000256" key="7">
    <source>
        <dbReference type="SAM" id="Phobius"/>
    </source>
</evidence>
<feature type="transmembrane region" description="Helical" evidence="7">
    <location>
        <begin position="236"/>
        <end position="261"/>
    </location>
</feature>
<reference evidence="8 9" key="1">
    <citation type="submission" date="2015-01" db="EMBL/GenBank/DDBJ databases">
        <title>Paenibacillus swuensis/DY6/whole genome sequencing.</title>
        <authorList>
            <person name="Kim M.K."/>
            <person name="Srinivasan S."/>
            <person name="Lee J.-J."/>
        </authorList>
    </citation>
    <scope>NUCLEOTIDE SEQUENCE [LARGE SCALE GENOMIC DNA]</scope>
    <source>
        <strain evidence="8 9">DY6</strain>
    </source>
</reference>
<evidence type="ECO:0000256" key="3">
    <source>
        <dbReference type="ARBA" id="ARBA00022475"/>
    </source>
</evidence>
<dbReference type="GO" id="GO:0015297">
    <property type="term" value="F:antiporter activity"/>
    <property type="evidence" value="ECO:0007669"/>
    <property type="project" value="InterPro"/>
</dbReference>
<sequence length="463" mass="50375">MKSLDRKFTLWALAWPIFMELFLQTLLGTVDTLSVSQISDGAVAVVGLSNHLFSAMMTLFMVVASGAGILIAQRIGSQREEDARSLAMLSLKVCGVIGLVLSVFLYTQPGLIAQWLNVPEALIPLAESYIAIAGAGMVFTALSAVLGTALRSTGNTKAPMVVGVVINIVHVALNYAFIFGAFGFPEWGLAGVAVSTLVSKLLGTAILYFIFIEAFHRRIGWKELARYWDRSLLKEVLHIGWPLGINMSAWVLTQLVIYVFLATLGVKELAAKTYMNTLESFCFTLGYAVALALQIQVAHLFGAGRTRDAYKATYKALWIGLAVVTVNALLLFSLGRQLLGIFTDDAQVIAIGISLLGLNLILQPGKMLNMALTNALNAVGDTRYTMVISFVCMWLVATGGSYVLGLHWGWGIVGVYICMIADEYIRGILCLYRWRGQKYLRQAEAEPALGVGLSAREQELVQA</sequence>
<feature type="transmembrane region" description="Helical" evidence="7">
    <location>
        <begin position="52"/>
        <end position="72"/>
    </location>
</feature>
<evidence type="ECO:0000256" key="2">
    <source>
        <dbReference type="ARBA" id="ARBA00022448"/>
    </source>
</evidence>
<feature type="transmembrane region" description="Helical" evidence="7">
    <location>
        <begin position="161"/>
        <end position="184"/>
    </location>
</feature>
<dbReference type="InterPro" id="IPR048279">
    <property type="entry name" value="MdtK-like"/>
</dbReference>
<evidence type="ECO:0000256" key="1">
    <source>
        <dbReference type="ARBA" id="ARBA00004651"/>
    </source>
</evidence>
<comment type="subcellular location">
    <subcellularLocation>
        <location evidence="1">Cell membrane</location>
        <topology evidence="1">Multi-pass membrane protein</topology>
    </subcellularLocation>
</comment>
<feature type="transmembrane region" description="Helical" evidence="7">
    <location>
        <begin position="190"/>
        <end position="215"/>
    </location>
</feature>
<dbReference type="RefSeq" id="WP_068604693.1">
    <property type="nucleotide sequence ID" value="NZ_CP011388.1"/>
</dbReference>
<dbReference type="OrthoDB" id="9806302at2"/>
<feature type="transmembrane region" description="Helical" evidence="7">
    <location>
        <begin position="410"/>
        <end position="432"/>
    </location>
</feature>
<dbReference type="PIRSF" id="PIRSF006603">
    <property type="entry name" value="DinF"/>
    <property type="match status" value="1"/>
</dbReference>
<keyword evidence="2" id="KW-0813">Transport</keyword>